<dbReference type="PANTHER" id="PTHR10953:SF29">
    <property type="entry name" value="NEDD8-ACTIVATING ENZYME E1 REGULATORY SUBUNIT"/>
    <property type="match status" value="1"/>
</dbReference>
<dbReference type="GO" id="GO:0019781">
    <property type="term" value="F:NEDD8 activating enzyme activity"/>
    <property type="evidence" value="ECO:0007669"/>
    <property type="project" value="UniProtKB-UniRule"/>
</dbReference>
<comment type="function">
    <text evidence="7">Regulatory subunit of the dimeric UBA3-ULA1 E1 enzyme.</text>
</comment>
<evidence type="ECO:0000259" key="8">
    <source>
        <dbReference type="Pfam" id="PF00899"/>
    </source>
</evidence>
<dbReference type="SUPFAM" id="SSF69572">
    <property type="entry name" value="Activating enzymes of the ubiquitin-like proteins"/>
    <property type="match status" value="1"/>
</dbReference>
<dbReference type="Pfam" id="PF00899">
    <property type="entry name" value="ThiF"/>
    <property type="match status" value="1"/>
</dbReference>
<keyword evidence="10" id="KW-1185">Reference proteome</keyword>
<comment type="subcellular location">
    <subcellularLocation>
        <location evidence="1">Cytoplasm</location>
    </subcellularLocation>
</comment>
<evidence type="ECO:0000256" key="1">
    <source>
        <dbReference type="ARBA" id="ARBA00004496"/>
    </source>
</evidence>
<sequence>MTSKELKYDRQLRLWANSGQSNLESSHVCLINASTSGSEALKNLILPGIGSFTIVDDHLVTDDDISSGFFLNEDDLGKPIAPAMTSKLQELNRDVKGNSVERSVERLVQDVGVNGQFWSQFNVVILTKRHYTSNNTVGRLKEILWDLNIPLLLVDNIGFYGYLHVIAKEINVIETHPEFLIDLRLDDPWPELTSHVNSINLDNLDDTDHAHVPYVVILIKALQTWKSEHQNLPPQTYAQKKQFKAEYVQALSRDMMNEVNFEEASSNAWRASQTSSIPEHIEEILTTVSSMPPATYLSSTFWLFIKALQGFLANNHGKLPLSGVLPDMTADTPNYISIQNIYRDKARRDQQLFANEINSILATSQSETDLLVSVPSLVPSESIQSFCKNCRFLYTTKGSKQNFNKDMEESLNNSSEDNSVLPIYFAMLAFNDFKEKFNHDPTLDDLQMIAASVDNQIYKKTLKEILIHHSKQYHNVASFMGGIVGQETLKLVTRQYKALDNLFVYDGVHSVSEKWKI</sequence>
<evidence type="ECO:0000313" key="9">
    <source>
        <dbReference type="EMBL" id="CAH2351556.1"/>
    </source>
</evidence>
<dbReference type="Proteomes" id="UP000837801">
    <property type="component" value="Unassembled WGS sequence"/>
</dbReference>
<dbReference type="AlphaFoldDB" id="A0A9P0QLT8"/>
<evidence type="ECO:0000256" key="6">
    <source>
        <dbReference type="ARBA" id="ARBA00022786"/>
    </source>
</evidence>
<organism evidence="9 10">
    <name type="scientific">[Candida] railenensis</name>
    <dbReference type="NCBI Taxonomy" id="45579"/>
    <lineage>
        <taxon>Eukaryota</taxon>
        <taxon>Fungi</taxon>
        <taxon>Dikarya</taxon>
        <taxon>Ascomycota</taxon>
        <taxon>Saccharomycotina</taxon>
        <taxon>Pichiomycetes</taxon>
        <taxon>Debaryomycetaceae</taxon>
        <taxon>Kurtzmaniella</taxon>
    </lineage>
</organism>
<name>A0A9P0QLT8_9ASCO</name>
<gene>
    <name evidence="9" type="ORF">CLIB1423_04S00672</name>
</gene>
<dbReference type="InterPro" id="IPR035985">
    <property type="entry name" value="Ubiquitin-activating_enz"/>
</dbReference>
<dbReference type="FunFam" id="3.40.50.720:FF:000475">
    <property type="entry name" value="NEDD8-activating enzyme E1 regulatory subunit"/>
    <property type="match status" value="1"/>
</dbReference>
<dbReference type="EMBL" id="CAKXYY010000004">
    <property type="protein sequence ID" value="CAH2351556.1"/>
    <property type="molecule type" value="Genomic_DNA"/>
</dbReference>
<evidence type="ECO:0000313" key="10">
    <source>
        <dbReference type="Proteomes" id="UP000837801"/>
    </source>
</evidence>
<evidence type="ECO:0000256" key="2">
    <source>
        <dbReference type="ARBA" id="ARBA00005032"/>
    </source>
</evidence>
<reference evidence="9" key="1">
    <citation type="submission" date="2022-03" db="EMBL/GenBank/DDBJ databases">
        <authorList>
            <person name="Legras J.-L."/>
            <person name="Devillers H."/>
            <person name="Grondin C."/>
        </authorList>
    </citation>
    <scope>NUCLEOTIDE SEQUENCE</scope>
    <source>
        <strain evidence="9">CLIB 1423</strain>
    </source>
</reference>
<accession>A0A9P0QLT8</accession>
<dbReference type="InterPro" id="IPR000594">
    <property type="entry name" value="ThiF_NAD_FAD-bd"/>
</dbReference>
<dbReference type="GO" id="GO:0005737">
    <property type="term" value="C:cytoplasm"/>
    <property type="evidence" value="ECO:0007669"/>
    <property type="project" value="UniProtKB-SubCell"/>
</dbReference>
<dbReference type="GO" id="GO:0045116">
    <property type="term" value="P:protein neddylation"/>
    <property type="evidence" value="ECO:0007669"/>
    <property type="project" value="UniProtKB-UniRule"/>
</dbReference>
<evidence type="ECO:0000256" key="5">
    <source>
        <dbReference type="ARBA" id="ARBA00022490"/>
    </source>
</evidence>
<feature type="domain" description="THIF-type NAD/FAD binding fold" evidence="8">
    <location>
        <begin position="8"/>
        <end position="510"/>
    </location>
</feature>
<dbReference type="InterPro" id="IPR045886">
    <property type="entry name" value="ThiF/MoeB/HesA"/>
</dbReference>
<protein>
    <recommendedName>
        <fullName evidence="4 7">NEDD8-activating enzyme E1 regulatory subunit</fullName>
    </recommendedName>
</protein>
<comment type="caution">
    <text evidence="9">The sequence shown here is derived from an EMBL/GenBank/DDBJ whole genome shotgun (WGS) entry which is preliminary data.</text>
</comment>
<evidence type="ECO:0000256" key="7">
    <source>
        <dbReference type="PIRNR" id="PIRNR039099"/>
    </source>
</evidence>
<dbReference type="PIRSF" id="PIRSF039099">
    <property type="entry name" value="APP-BP1"/>
    <property type="match status" value="1"/>
</dbReference>
<keyword evidence="5" id="KW-0963">Cytoplasm</keyword>
<dbReference type="InterPro" id="IPR030667">
    <property type="entry name" value="APP-BP1"/>
</dbReference>
<comment type="similarity">
    <text evidence="3 7">Belongs to the ubiquitin-activating E1 family. ULA1 subfamily.</text>
</comment>
<comment type="pathway">
    <text evidence="2 7">Protein modification; protein neddylation.</text>
</comment>
<evidence type="ECO:0000256" key="4">
    <source>
        <dbReference type="ARBA" id="ARBA00015407"/>
    </source>
</evidence>
<proteinExistence type="inferred from homology"/>
<keyword evidence="6 7" id="KW-0833">Ubl conjugation pathway</keyword>
<dbReference type="OrthoDB" id="1708823at2759"/>
<evidence type="ECO:0000256" key="3">
    <source>
        <dbReference type="ARBA" id="ARBA00006868"/>
    </source>
</evidence>
<dbReference type="Gene3D" id="3.40.50.720">
    <property type="entry name" value="NAD(P)-binding Rossmann-like Domain"/>
    <property type="match status" value="2"/>
</dbReference>
<dbReference type="PANTHER" id="PTHR10953">
    <property type="entry name" value="UBIQUITIN-ACTIVATING ENZYME E1"/>
    <property type="match status" value="1"/>
</dbReference>